<feature type="binding site" evidence="8">
    <location>
        <position position="173"/>
    </location>
    <ligand>
        <name>ATP</name>
        <dbReference type="ChEBI" id="CHEBI:30616"/>
    </ligand>
</feature>
<comment type="catalytic activity">
    <reaction evidence="8">
        <text>L-histidyl-[protein] + UTP = N(tele)-(5'-uridylyl)-L-histidyl-[protein] + diphosphate</text>
        <dbReference type="Rhea" id="RHEA:83891"/>
        <dbReference type="Rhea" id="RHEA-COMP:9745"/>
        <dbReference type="Rhea" id="RHEA-COMP:20239"/>
        <dbReference type="ChEBI" id="CHEBI:29979"/>
        <dbReference type="ChEBI" id="CHEBI:33019"/>
        <dbReference type="ChEBI" id="CHEBI:46398"/>
        <dbReference type="ChEBI" id="CHEBI:233474"/>
    </reaction>
</comment>
<organism evidence="9 10">
    <name type="scientific">Pararhodobacter oceanensis</name>
    <dbReference type="NCBI Taxonomy" id="2172121"/>
    <lineage>
        <taxon>Bacteria</taxon>
        <taxon>Pseudomonadati</taxon>
        <taxon>Pseudomonadota</taxon>
        <taxon>Alphaproteobacteria</taxon>
        <taxon>Rhodobacterales</taxon>
        <taxon>Paracoccaceae</taxon>
        <taxon>Pararhodobacter</taxon>
    </lineage>
</organism>
<evidence type="ECO:0000256" key="1">
    <source>
        <dbReference type="ARBA" id="ARBA00009747"/>
    </source>
</evidence>
<keyword evidence="4 8" id="KW-0479">Metal-binding</keyword>
<comment type="cofactor">
    <cofactor evidence="8">
        <name>Mg(2+)</name>
        <dbReference type="ChEBI" id="CHEBI:18420"/>
    </cofactor>
    <cofactor evidence="8">
        <name>Mn(2+)</name>
        <dbReference type="ChEBI" id="CHEBI:29035"/>
    </cofactor>
</comment>
<comment type="similarity">
    <text evidence="1 8">Belongs to the SELO family.</text>
</comment>
<evidence type="ECO:0000256" key="8">
    <source>
        <dbReference type="HAMAP-Rule" id="MF_00692"/>
    </source>
</evidence>
<comment type="catalytic activity">
    <reaction evidence="8">
        <text>L-tyrosyl-[protein] + ATP = O-(5'-adenylyl)-L-tyrosyl-[protein] + diphosphate</text>
        <dbReference type="Rhea" id="RHEA:54288"/>
        <dbReference type="Rhea" id="RHEA-COMP:10136"/>
        <dbReference type="Rhea" id="RHEA-COMP:13846"/>
        <dbReference type="ChEBI" id="CHEBI:30616"/>
        <dbReference type="ChEBI" id="CHEBI:33019"/>
        <dbReference type="ChEBI" id="CHEBI:46858"/>
        <dbReference type="ChEBI" id="CHEBI:83624"/>
        <dbReference type="EC" id="2.7.7.108"/>
    </reaction>
</comment>
<feature type="binding site" evidence="8">
    <location>
        <position position="89"/>
    </location>
    <ligand>
        <name>ATP</name>
        <dbReference type="ChEBI" id="CHEBI:30616"/>
    </ligand>
</feature>
<feature type="binding site" evidence="8">
    <location>
        <position position="250"/>
    </location>
    <ligand>
        <name>Mg(2+)</name>
        <dbReference type="ChEBI" id="CHEBI:18420"/>
    </ligand>
</feature>
<dbReference type="NCBIfam" id="NF000658">
    <property type="entry name" value="PRK00029.1"/>
    <property type="match status" value="1"/>
</dbReference>
<dbReference type="PANTHER" id="PTHR32057">
    <property type="entry name" value="PROTEIN ADENYLYLTRANSFERASE SELO, MITOCHONDRIAL"/>
    <property type="match status" value="1"/>
</dbReference>
<feature type="active site" description="Proton acceptor" evidence="8">
    <location>
        <position position="249"/>
    </location>
</feature>
<keyword evidence="6 8" id="KW-0067">ATP-binding</keyword>
<sequence length="478" mass="51932">MQKIPFDNSYARDLEGLYLPWQGAKAPDPAMVWLNEPLAAELGLSAEDLRSPEGLAMLSGGEMPEGAVPLAMAYAGHQFGGFSPQLGDGRALLVGEVIDVHGQRQDIHLKGSGKTPFSRGGDGKAGLGPVLREVLIGEAMQALGIPTTRALSAVTTGERVWRETPLTGAVLARVASSHLRVGTFQFFYARQEVERLRRLADYAIARHYPELTGKDDRYLGFFHAVIARQMSLVAKWMSVGFIHGVMNTDNCTISGETIDYGPCAFMDRYHPDTVFSSIDTQGRYAYGNQPLLARWNLARLGECLLPLIAPENPDAAMPEVQSALESAESRYEALRRKKFGAKLGVSAADDALIDGFLDMLTAQNADFTQAFRHLMQAAAGDEAPLVAHLNSDPALVDWLAAWRAQLDAPEKMALVNPVYIPRNHKVEEALEAAQAGDLAPFGRLMAVLADPYTERAGLEDFAAPAPEGETQYVTYCGT</sequence>
<dbReference type="GO" id="GO:0070733">
    <property type="term" value="F:AMPylase activity"/>
    <property type="evidence" value="ECO:0007669"/>
    <property type="project" value="UniProtKB-EC"/>
</dbReference>
<protein>
    <recommendedName>
        <fullName evidence="8">Protein nucleotidyltransferase YdiU</fullName>
        <ecNumber evidence="8">2.7.7.-</ecNumber>
    </recommendedName>
    <alternativeName>
        <fullName evidence="8">Protein adenylyltransferase YdiU</fullName>
        <ecNumber evidence="8">2.7.7.108</ecNumber>
    </alternativeName>
    <alternativeName>
        <fullName evidence="8">Protein uridylyltransferase YdiU</fullName>
        <ecNumber evidence="8">2.7.7.-</ecNumber>
    </alternativeName>
</protein>
<dbReference type="PANTHER" id="PTHR32057:SF14">
    <property type="entry name" value="PROTEIN ADENYLYLTRANSFERASE SELO, MITOCHONDRIAL"/>
    <property type="match status" value="1"/>
</dbReference>
<dbReference type="Proteomes" id="UP000245911">
    <property type="component" value="Unassembled WGS sequence"/>
</dbReference>
<keyword evidence="7 8" id="KW-0460">Magnesium</keyword>
<dbReference type="GO" id="GO:0030145">
    <property type="term" value="F:manganese ion binding"/>
    <property type="evidence" value="ECO:0007669"/>
    <property type="project" value="UniProtKB-UniRule"/>
</dbReference>
<evidence type="ECO:0000256" key="6">
    <source>
        <dbReference type="ARBA" id="ARBA00022840"/>
    </source>
</evidence>
<dbReference type="InterPro" id="IPR003846">
    <property type="entry name" value="SelO"/>
</dbReference>
<feature type="binding site" evidence="8">
    <location>
        <position position="90"/>
    </location>
    <ligand>
        <name>ATP</name>
        <dbReference type="ChEBI" id="CHEBI:30616"/>
    </ligand>
</feature>
<comment type="catalytic activity">
    <reaction evidence="8">
        <text>L-threonyl-[protein] + ATP = 3-O-(5'-adenylyl)-L-threonyl-[protein] + diphosphate</text>
        <dbReference type="Rhea" id="RHEA:54292"/>
        <dbReference type="Rhea" id="RHEA-COMP:11060"/>
        <dbReference type="Rhea" id="RHEA-COMP:13847"/>
        <dbReference type="ChEBI" id="CHEBI:30013"/>
        <dbReference type="ChEBI" id="CHEBI:30616"/>
        <dbReference type="ChEBI" id="CHEBI:33019"/>
        <dbReference type="ChEBI" id="CHEBI:138113"/>
        <dbReference type="EC" id="2.7.7.108"/>
    </reaction>
</comment>
<keyword evidence="10" id="KW-1185">Reference proteome</keyword>
<dbReference type="OrthoDB" id="9776281at2"/>
<dbReference type="HAMAP" id="MF_00692">
    <property type="entry name" value="SelO"/>
    <property type="match status" value="1"/>
</dbReference>
<dbReference type="AlphaFoldDB" id="A0A2T8HR45"/>
<gene>
    <name evidence="8" type="primary">ydiU</name>
    <name evidence="8" type="synonym">selO</name>
    <name evidence="9" type="ORF">DDE20_15465</name>
</gene>
<feature type="binding site" evidence="8">
    <location>
        <position position="259"/>
    </location>
    <ligand>
        <name>Mg(2+)</name>
        <dbReference type="ChEBI" id="CHEBI:18420"/>
    </ligand>
</feature>
<evidence type="ECO:0000256" key="4">
    <source>
        <dbReference type="ARBA" id="ARBA00022723"/>
    </source>
</evidence>
<name>A0A2T8HR45_9RHOB</name>
<evidence type="ECO:0000256" key="7">
    <source>
        <dbReference type="ARBA" id="ARBA00022842"/>
    </source>
</evidence>
<feature type="binding site" evidence="8">
    <location>
        <position position="87"/>
    </location>
    <ligand>
        <name>ATP</name>
        <dbReference type="ChEBI" id="CHEBI:30616"/>
    </ligand>
</feature>
<reference evidence="9 10" key="1">
    <citation type="submission" date="2018-04" db="EMBL/GenBank/DDBJ databases">
        <title>Pararhodobacter oceanense sp. nov., isolated from marine intertidal sediment.</title>
        <authorList>
            <person name="Wang X.-L."/>
            <person name="Du Z.-J."/>
        </authorList>
    </citation>
    <scope>NUCLEOTIDE SEQUENCE [LARGE SCALE GENOMIC DNA]</scope>
    <source>
        <strain evidence="9 10">AM505</strain>
    </source>
</reference>
<keyword evidence="8" id="KW-0464">Manganese</keyword>
<evidence type="ECO:0000256" key="2">
    <source>
        <dbReference type="ARBA" id="ARBA00022679"/>
    </source>
</evidence>
<feature type="binding site" evidence="8">
    <location>
        <position position="110"/>
    </location>
    <ligand>
        <name>ATP</name>
        <dbReference type="ChEBI" id="CHEBI:30616"/>
    </ligand>
</feature>
<feature type="binding site" evidence="8">
    <location>
        <position position="122"/>
    </location>
    <ligand>
        <name>ATP</name>
        <dbReference type="ChEBI" id="CHEBI:30616"/>
    </ligand>
</feature>
<dbReference type="RefSeq" id="WP_116559426.1">
    <property type="nucleotide sequence ID" value="NZ_QDKM01000008.1"/>
</dbReference>
<dbReference type="GO" id="GO:0000287">
    <property type="term" value="F:magnesium ion binding"/>
    <property type="evidence" value="ECO:0007669"/>
    <property type="project" value="UniProtKB-UniRule"/>
</dbReference>
<comment type="catalytic activity">
    <reaction evidence="8">
        <text>L-seryl-[protein] + ATP = 3-O-(5'-adenylyl)-L-seryl-[protein] + diphosphate</text>
        <dbReference type="Rhea" id="RHEA:58120"/>
        <dbReference type="Rhea" id="RHEA-COMP:9863"/>
        <dbReference type="Rhea" id="RHEA-COMP:15073"/>
        <dbReference type="ChEBI" id="CHEBI:29999"/>
        <dbReference type="ChEBI" id="CHEBI:30616"/>
        <dbReference type="ChEBI" id="CHEBI:33019"/>
        <dbReference type="ChEBI" id="CHEBI:142516"/>
        <dbReference type="EC" id="2.7.7.108"/>
    </reaction>
</comment>
<comment type="catalytic activity">
    <reaction evidence="8">
        <text>L-tyrosyl-[protein] + UTP = O-(5'-uridylyl)-L-tyrosyl-[protein] + diphosphate</text>
        <dbReference type="Rhea" id="RHEA:83887"/>
        <dbReference type="Rhea" id="RHEA-COMP:10136"/>
        <dbReference type="Rhea" id="RHEA-COMP:20238"/>
        <dbReference type="ChEBI" id="CHEBI:33019"/>
        <dbReference type="ChEBI" id="CHEBI:46398"/>
        <dbReference type="ChEBI" id="CHEBI:46858"/>
        <dbReference type="ChEBI" id="CHEBI:90602"/>
    </reaction>
</comment>
<proteinExistence type="inferred from homology"/>
<keyword evidence="3 8" id="KW-0548">Nucleotidyltransferase</keyword>
<evidence type="ECO:0000313" key="9">
    <source>
        <dbReference type="EMBL" id="PVH27904.1"/>
    </source>
</evidence>
<comment type="caution">
    <text evidence="9">The sequence shown here is derived from an EMBL/GenBank/DDBJ whole genome shotgun (WGS) entry which is preliminary data.</text>
</comment>
<dbReference type="EC" id="2.7.7.108" evidence="8"/>
<evidence type="ECO:0000313" key="10">
    <source>
        <dbReference type="Proteomes" id="UP000245911"/>
    </source>
</evidence>
<dbReference type="EMBL" id="QDKM01000008">
    <property type="protein sequence ID" value="PVH27904.1"/>
    <property type="molecule type" value="Genomic_DNA"/>
</dbReference>
<accession>A0A2T8HR45</accession>
<feature type="binding site" evidence="8">
    <location>
        <position position="259"/>
    </location>
    <ligand>
        <name>ATP</name>
        <dbReference type="ChEBI" id="CHEBI:30616"/>
    </ligand>
</feature>
<dbReference type="Pfam" id="PF02696">
    <property type="entry name" value="SelO"/>
    <property type="match status" value="1"/>
</dbReference>
<keyword evidence="2 8" id="KW-0808">Transferase</keyword>
<keyword evidence="5 8" id="KW-0547">Nucleotide-binding</keyword>
<feature type="binding site" evidence="8">
    <location>
        <position position="180"/>
    </location>
    <ligand>
        <name>ATP</name>
        <dbReference type="ChEBI" id="CHEBI:30616"/>
    </ligand>
</feature>
<comment type="function">
    <text evidence="8">Nucleotidyltransferase involved in the post-translational modification of proteins. It can catalyze the addition of adenosine monophosphate (AMP) or uridine monophosphate (UMP) to a protein, resulting in modifications known as AMPylation and UMPylation.</text>
</comment>
<evidence type="ECO:0000256" key="5">
    <source>
        <dbReference type="ARBA" id="ARBA00022741"/>
    </source>
</evidence>
<evidence type="ECO:0000256" key="3">
    <source>
        <dbReference type="ARBA" id="ARBA00022695"/>
    </source>
</evidence>
<dbReference type="EC" id="2.7.7.-" evidence="8"/>
<dbReference type="GO" id="GO:0005524">
    <property type="term" value="F:ATP binding"/>
    <property type="evidence" value="ECO:0007669"/>
    <property type="project" value="UniProtKB-UniRule"/>
</dbReference>
<comment type="catalytic activity">
    <reaction evidence="8">
        <text>L-seryl-[protein] + UTP = O-(5'-uridylyl)-L-seryl-[protein] + diphosphate</text>
        <dbReference type="Rhea" id="RHEA:64604"/>
        <dbReference type="Rhea" id="RHEA-COMP:9863"/>
        <dbReference type="Rhea" id="RHEA-COMP:16635"/>
        <dbReference type="ChEBI" id="CHEBI:29999"/>
        <dbReference type="ChEBI" id="CHEBI:33019"/>
        <dbReference type="ChEBI" id="CHEBI:46398"/>
        <dbReference type="ChEBI" id="CHEBI:156051"/>
    </reaction>
</comment>
<feature type="binding site" evidence="8">
    <location>
        <position position="123"/>
    </location>
    <ligand>
        <name>ATP</name>
        <dbReference type="ChEBI" id="CHEBI:30616"/>
    </ligand>
</feature>